<dbReference type="AlphaFoldDB" id="A0A1T2L2S0"/>
<proteinExistence type="predicted"/>
<accession>A0A1T2L2S0</accession>
<evidence type="ECO:0000313" key="1">
    <source>
        <dbReference type="EMBL" id="OOZ39320.1"/>
    </source>
</evidence>
<dbReference type="RefSeq" id="WP_078484367.1">
    <property type="nucleotide sequence ID" value="NZ_MPRL01000055.1"/>
</dbReference>
<name>A0A1T2L2S0_9GAMM</name>
<organism evidence="1 2">
    <name type="scientific">Solemya pervernicosa gill symbiont</name>
    <dbReference type="NCBI Taxonomy" id="642797"/>
    <lineage>
        <taxon>Bacteria</taxon>
        <taxon>Pseudomonadati</taxon>
        <taxon>Pseudomonadota</taxon>
        <taxon>Gammaproteobacteria</taxon>
        <taxon>sulfur-oxidizing symbionts</taxon>
    </lineage>
</organism>
<keyword evidence="2" id="KW-1185">Reference proteome</keyword>
<dbReference type="EMBL" id="MPRL01000055">
    <property type="protein sequence ID" value="OOZ39320.1"/>
    <property type="molecule type" value="Genomic_DNA"/>
</dbReference>
<gene>
    <name evidence="1" type="ORF">BOW53_12250</name>
</gene>
<dbReference type="OrthoDB" id="8565417at2"/>
<reference evidence="1 2" key="1">
    <citation type="submission" date="2016-11" db="EMBL/GenBank/DDBJ databases">
        <title>Mixed transmission modes and dynamic genome evolution in an obligate animal-bacterial symbiosis.</title>
        <authorList>
            <person name="Russell S.L."/>
            <person name="Corbett-Detig R.B."/>
            <person name="Cavanaugh C.M."/>
        </authorList>
    </citation>
    <scope>NUCLEOTIDE SEQUENCE [LARGE SCALE GENOMIC DNA]</scope>
    <source>
        <strain evidence="1">Sveles-Q1</strain>
    </source>
</reference>
<protein>
    <submittedName>
        <fullName evidence="1">Uncharacterized protein</fullName>
    </submittedName>
</protein>
<sequence>MTDAQEQWCFGCVFYPQNLPRFAYGDEDWVELQQMACAYECVPGEVDCLSFRKTSCSVVDLQPVAK</sequence>
<comment type="caution">
    <text evidence="1">The sequence shown here is derived from an EMBL/GenBank/DDBJ whole genome shotgun (WGS) entry which is preliminary data.</text>
</comment>
<evidence type="ECO:0000313" key="2">
    <source>
        <dbReference type="Proteomes" id="UP000191110"/>
    </source>
</evidence>
<dbReference type="Proteomes" id="UP000191110">
    <property type="component" value="Unassembled WGS sequence"/>
</dbReference>